<reference evidence="6" key="1">
    <citation type="submission" date="2022-09" db="EMBL/GenBank/DDBJ databases">
        <title>Genome analysis and characterization of larvicidal activity of Brevibacillus strains.</title>
        <authorList>
            <person name="Patrusheva E.V."/>
            <person name="Izotova A.O."/>
            <person name="Toshchakov S.V."/>
            <person name="Sineoky S.P."/>
        </authorList>
    </citation>
    <scope>NUCLEOTIDE SEQUENCE</scope>
    <source>
        <strain evidence="6">VKPM_B-13247</strain>
    </source>
</reference>
<dbReference type="PANTHER" id="PTHR43520">
    <property type="entry name" value="ATP7, ISOFORM B"/>
    <property type="match status" value="1"/>
</dbReference>
<dbReference type="Proteomes" id="UP001077662">
    <property type="component" value="Unassembled WGS sequence"/>
</dbReference>
<gene>
    <name evidence="6" type="ORF">O0554_22755</name>
</gene>
<keyword evidence="2" id="KW-0187">Copper transport</keyword>
<evidence type="ECO:0000256" key="5">
    <source>
        <dbReference type="ARBA" id="ARBA00049289"/>
    </source>
</evidence>
<evidence type="ECO:0000256" key="3">
    <source>
        <dbReference type="ARBA" id="ARBA00022967"/>
    </source>
</evidence>
<dbReference type="RefSeq" id="WP_258434652.1">
    <property type="nucleotide sequence ID" value="NZ_JANSGW010000041.1"/>
</dbReference>
<dbReference type="InterPro" id="IPR001757">
    <property type="entry name" value="P_typ_ATPase"/>
</dbReference>
<sequence>MAQYVGKQLGMDEIFVEVLPHQKLDKIEHIQKQEGLRTAMTGDGVNDAPALAKAD</sequence>
<dbReference type="PANTHER" id="PTHR43520:SF8">
    <property type="entry name" value="P-TYPE CU(+) TRANSPORTER"/>
    <property type="match status" value="1"/>
</dbReference>
<evidence type="ECO:0000256" key="2">
    <source>
        <dbReference type="ARBA" id="ARBA00022796"/>
    </source>
</evidence>
<dbReference type="GO" id="GO:0055070">
    <property type="term" value="P:copper ion homeostasis"/>
    <property type="evidence" value="ECO:0007669"/>
    <property type="project" value="TreeGrafter"/>
</dbReference>
<dbReference type="SUPFAM" id="SSF56784">
    <property type="entry name" value="HAD-like"/>
    <property type="match status" value="1"/>
</dbReference>
<dbReference type="EMBL" id="JAPTNE010000041">
    <property type="protein sequence ID" value="MCZ0809686.1"/>
    <property type="molecule type" value="Genomic_DNA"/>
</dbReference>
<dbReference type="EC" id="7.2.2.8" evidence="1"/>
<evidence type="ECO:0000256" key="1">
    <source>
        <dbReference type="ARBA" id="ARBA00012517"/>
    </source>
</evidence>
<comment type="catalytic activity">
    <reaction evidence="5">
        <text>Cu(+)(in) + ATP + H2O = Cu(+)(out) + ADP + phosphate + H(+)</text>
        <dbReference type="Rhea" id="RHEA:25792"/>
        <dbReference type="ChEBI" id="CHEBI:15377"/>
        <dbReference type="ChEBI" id="CHEBI:15378"/>
        <dbReference type="ChEBI" id="CHEBI:30616"/>
        <dbReference type="ChEBI" id="CHEBI:43474"/>
        <dbReference type="ChEBI" id="CHEBI:49552"/>
        <dbReference type="ChEBI" id="CHEBI:456216"/>
        <dbReference type="EC" id="7.2.2.8"/>
    </reaction>
</comment>
<comment type="caution">
    <text evidence="6">The sequence shown here is derived from an EMBL/GenBank/DDBJ whole genome shotgun (WGS) entry which is preliminary data.</text>
</comment>
<dbReference type="GO" id="GO:0016887">
    <property type="term" value="F:ATP hydrolysis activity"/>
    <property type="evidence" value="ECO:0007669"/>
    <property type="project" value="InterPro"/>
</dbReference>
<keyword evidence="6" id="KW-0378">Hydrolase</keyword>
<keyword evidence="2" id="KW-0813">Transport</keyword>
<accession>A0AAP3GAL1</accession>
<keyword evidence="3" id="KW-1278">Translocase</keyword>
<dbReference type="GO" id="GO:0016020">
    <property type="term" value="C:membrane"/>
    <property type="evidence" value="ECO:0007669"/>
    <property type="project" value="InterPro"/>
</dbReference>
<dbReference type="PRINTS" id="PR00120">
    <property type="entry name" value="HATPASE"/>
</dbReference>
<dbReference type="AlphaFoldDB" id="A0AAP3GAL1"/>
<keyword evidence="4" id="KW-0186">Copper</keyword>
<evidence type="ECO:0000256" key="4">
    <source>
        <dbReference type="ARBA" id="ARBA00023008"/>
    </source>
</evidence>
<dbReference type="GO" id="GO:0005507">
    <property type="term" value="F:copper ion binding"/>
    <property type="evidence" value="ECO:0007669"/>
    <property type="project" value="TreeGrafter"/>
</dbReference>
<dbReference type="GO" id="GO:0043682">
    <property type="term" value="F:P-type divalent copper transporter activity"/>
    <property type="evidence" value="ECO:0007669"/>
    <property type="project" value="TreeGrafter"/>
</dbReference>
<evidence type="ECO:0000313" key="6">
    <source>
        <dbReference type="EMBL" id="MCZ0809686.1"/>
    </source>
</evidence>
<dbReference type="InterPro" id="IPR023214">
    <property type="entry name" value="HAD_sf"/>
</dbReference>
<proteinExistence type="predicted"/>
<evidence type="ECO:0000313" key="7">
    <source>
        <dbReference type="Proteomes" id="UP001077662"/>
    </source>
</evidence>
<name>A0AAP3GAL1_BRELA</name>
<dbReference type="Pfam" id="PF00702">
    <property type="entry name" value="Hydrolase"/>
    <property type="match status" value="1"/>
</dbReference>
<organism evidence="6 7">
    <name type="scientific">Brevibacillus laterosporus</name>
    <name type="common">Bacillus laterosporus</name>
    <dbReference type="NCBI Taxonomy" id="1465"/>
    <lineage>
        <taxon>Bacteria</taxon>
        <taxon>Bacillati</taxon>
        <taxon>Bacillota</taxon>
        <taxon>Bacilli</taxon>
        <taxon>Bacillales</taxon>
        <taxon>Paenibacillaceae</taxon>
        <taxon>Brevibacillus</taxon>
    </lineage>
</organism>
<protein>
    <recommendedName>
        <fullName evidence="1">P-type Cu(+) transporter</fullName>
        <ecNumber evidence="1">7.2.2.8</ecNumber>
    </recommendedName>
</protein>
<dbReference type="GO" id="GO:0140581">
    <property type="term" value="F:P-type monovalent copper transporter activity"/>
    <property type="evidence" value="ECO:0007669"/>
    <property type="project" value="UniProtKB-EC"/>
</dbReference>
<keyword evidence="2" id="KW-0406">Ion transport</keyword>
<dbReference type="Gene3D" id="3.40.50.1000">
    <property type="entry name" value="HAD superfamily/HAD-like"/>
    <property type="match status" value="1"/>
</dbReference>
<dbReference type="GO" id="GO:0005524">
    <property type="term" value="F:ATP binding"/>
    <property type="evidence" value="ECO:0007669"/>
    <property type="project" value="InterPro"/>
</dbReference>
<dbReference type="InterPro" id="IPR036412">
    <property type="entry name" value="HAD-like_sf"/>
</dbReference>